<name>A0AA40FPK9_9HYME</name>
<gene>
    <name evidence="1" type="ORF">K0M31_008670</name>
</gene>
<proteinExistence type="predicted"/>
<evidence type="ECO:0000313" key="1">
    <source>
        <dbReference type="EMBL" id="KAK1123034.1"/>
    </source>
</evidence>
<organism evidence="1 2">
    <name type="scientific">Melipona bicolor</name>
    <dbReference type="NCBI Taxonomy" id="60889"/>
    <lineage>
        <taxon>Eukaryota</taxon>
        <taxon>Metazoa</taxon>
        <taxon>Ecdysozoa</taxon>
        <taxon>Arthropoda</taxon>
        <taxon>Hexapoda</taxon>
        <taxon>Insecta</taxon>
        <taxon>Pterygota</taxon>
        <taxon>Neoptera</taxon>
        <taxon>Endopterygota</taxon>
        <taxon>Hymenoptera</taxon>
        <taxon>Apocrita</taxon>
        <taxon>Aculeata</taxon>
        <taxon>Apoidea</taxon>
        <taxon>Anthophila</taxon>
        <taxon>Apidae</taxon>
        <taxon>Melipona</taxon>
    </lineage>
</organism>
<accession>A0AA40FPK9</accession>
<sequence>LRNEIKKAREKNEEKQGHGLWSIIERRSSSLLAARRQRKSEIRRVSAPSTLNLATGSCKRIDTSSATRETTDRRWSVAGSKEEYGVFGSVFPNENEITGCCSDASALIHRSLETEDASKTRLLPFDRPKDHRFEIVFPRNSSCMMNYSLLGTHERIYERSDGYTNPEDVSRR</sequence>
<feature type="non-terminal residue" evidence="1">
    <location>
        <position position="1"/>
    </location>
</feature>
<comment type="caution">
    <text evidence="1">The sequence shown here is derived from an EMBL/GenBank/DDBJ whole genome shotgun (WGS) entry which is preliminary data.</text>
</comment>
<protein>
    <submittedName>
        <fullName evidence="1">Uncharacterized protein</fullName>
    </submittedName>
</protein>
<dbReference type="EMBL" id="JAHYIQ010000021">
    <property type="protein sequence ID" value="KAK1123034.1"/>
    <property type="molecule type" value="Genomic_DNA"/>
</dbReference>
<keyword evidence="2" id="KW-1185">Reference proteome</keyword>
<dbReference type="AlphaFoldDB" id="A0AA40FPK9"/>
<evidence type="ECO:0000313" key="2">
    <source>
        <dbReference type="Proteomes" id="UP001177670"/>
    </source>
</evidence>
<dbReference type="Proteomes" id="UP001177670">
    <property type="component" value="Unassembled WGS sequence"/>
</dbReference>
<reference evidence="1" key="1">
    <citation type="submission" date="2021-10" db="EMBL/GenBank/DDBJ databases">
        <title>Melipona bicolor Genome sequencing and assembly.</title>
        <authorList>
            <person name="Araujo N.S."/>
            <person name="Arias M.C."/>
        </authorList>
    </citation>
    <scope>NUCLEOTIDE SEQUENCE</scope>
    <source>
        <strain evidence="1">USP_2M_L1-L4_2017</strain>
        <tissue evidence="1">Whole body</tissue>
    </source>
</reference>